<dbReference type="PROSITE" id="PS50949">
    <property type="entry name" value="HTH_GNTR"/>
    <property type="match status" value="1"/>
</dbReference>
<dbReference type="InterPro" id="IPR036390">
    <property type="entry name" value="WH_DNA-bd_sf"/>
</dbReference>
<dbReference type="STRING" id="360412.LARV_01137"/>
<accession>A0A0S7BGS8</accession>
<keyword evidence="3" id="KW-0804">Transcription</keyword>
<organism evidence="5">
    <name type="scientific">Longilinea arvoryzae</name>
    <dbReference type="NCBI Taxonomy" id="360412"/>
    <lineage>
        <taxon>Bacteria</taxon>
        <taxon>Bacillati</taxon>
        <taxon>Chloroflexota</taxon>
        <taxon>Anaerolineae</taxon>
        <taxon>Anaerolineales</taxon>
        <taxon>Anaerolineaceae</taxon>
        <taxon>Longilinea</taxon>
    </lineage>
</organism>
<reference evidence="5" key="1">
    <citation type="submission" date="2015-07" db="EMBL/GenBank/DDBJ databases">
        <title>Draft Genome Sequences of Anaerolinea thermolimosa IMO-1, Bellilinea caldifistulae GOMI-1, Leptolinea tardivitalis YMTK-2, Levilinea saccharolytica KIBI-1,Longilinea arvoryzae KOME-1, Previously Described as Members of the Anaerolineaceae (Chloroflexi).</title>
        <authorList>
            <person name="Sekiguchi Y."/>
            <person name="Ohashi A."/>
            <person name="Matsuura N."/>
            <person name="Tourlousse M.D."/>
        </authorList>
    </citation>
    <scope>NUCLEOTIDE SEQUENCE [LARGE SCALE GENOMIC DNA]</scope>
    <source>
        <strain evidence="5">KOME-1</strain>
    </source>
</reference>
<dbReference type="OrthoDB" id="163333at2"/>
<dbReference type="PANTHER" id="PTHR38445">
    <property type="entry name" value="HTH-TYPE TRANSCRIPTIONAL REPRESSOR YTRA"/>
    <property type="match status" value="1"/>
</dbReference>
<protein>
    <submittedName>
        <fullName evidence="5">Predicted transcriptional regulator</fullName>
    </submittedName>
</protein>
<evidence type="ECO:0000313" key="6">
    <source>
        <dbReference type="Proteomes" id="UP000055060"/>
    </source>
</evidence>
<dbReference type="GO" id="GO:0003677">
    <property type="term" value="F:DNA binding"/>
    <property type="evidence" value="ECO:0007669"/>
    <property type="project" value="UniProtKB-KW"/>
</dbReference>
<evidence type="ECO:0000256" key="1">
    <source>
        <dbReference type="ARBA" id="ARBA00023015"/>
    </source>
</evidence>
<keyword evidence="1" id="KW-0805">Transcription regulation</keyword>
<proteinExistence type="predicted"/>
<dbReference type="SMART" id="SM00345">
    <property type="entry name" value="HTH_GNTR"/>
    <property type="match status" value="1"/>
</dbReference>
<dbReference type="GO" id="GO:0003700">
    <property type="term" value="F:DNA-binding transcription factor activity"/>
    <property type="evidence" value="ECO:0007669"/>
    <property type="project" value="InterPro"/>
</dbReference>
<gene>
    <name evidence="5" type="ORF">LARV_01137</name>
</gene>
<feature type="domain" description="HTH gntR-type" evidence="4">
    <location>
        <begin position="7"/>
        <end position="75"/>
    </location>
</feature>
<dbReference type="Gene3D" id="1.10.10.10">
    <property type="entry name" value="Winged helix-like DNA-binding domain superfamily/Winged helix DNA-binding domain"/>
    <property type="match status" value="1"/>
</dbReference>
<dbReference type="PANTHER" id="PTHR38445:SF6">
    <property type="entry name" value="GNTR-FAMILY TRANSCRIPTIONAL REGULATOR"/>
    <property type="match status" value="1"/>
</dbReference>
<evidence type="ECO:0000313" key="5">
    <source>
        <dbReference type="EMBL" id="GAP13384.1"/>
    </source>
</evidence>
<dbReference type="InterPro" id="IPR036388">
    <property type="entry name" value="WH-like_DNA-bd_sf"/>
</dbReference>
<keyword evidence="6" id="KW-1185">Reference proteome</keyword>
<evidence type="ECO:0000256" key="3">
    <source>
        <dbReference type="ARBA" id="ARBA00023163"/>
    </source>
</evidence>
<dbReference type="CDD" id="cd07377">
    <property type="entry name" value="WHTH_GntR"/>
    <property type="match status" value="1"/>
</dbReference>
<dbReference type="AlphaFoldDB" id="A0A0S7BGS8"/>
<sequence length="118" mass="13206">MKFNPAIPIYLQIMDSLEKDIVTGTLHRGERIDSVRALADKFGVNLNTMQRACSELERQGILVTQRGIGRFVTEDDAVISSLKKAMTRQIVEEFKNGMKSIGHSNSDIVKIISEALKE</sequence>
<dbReference type="Proteomes" id="UP000055060">
    <property type="component" value="Unassembled WGS sequence"/>
</dbReference>
<evidence type="ECO:0000256" key="2">
    <source>
        <dbReference type="ARBA" id="ARBA00023125"/>
    </source>
</evidence>
<keyword evidence="2" id="KW-0238">DNA-binding</keyword>
<dbReference type="Pfam" id="PF00392">
    <property type="entry name" value="GntR"/>
    <property type="match status" value="1"/>
</dbReference>
<name>A0A0S7BGS8_9CHLR</name>
<dbReference type="RefSeq" id="WP_075072722.1">
    <property type="nucleotide sequence ID" value="NZ_DF967972.1"/>
</dbReference>
<dbReference type="InterPro" id="IPR000524">
    <property type="entry name" value="Tscrpt_reg_HTH_GntR"/>
</dbReference>
<dbReference type="SUPFAM" id="SSF46785">
    <property type="entry name" value="Winged helix' DNA-binding domain"/>
    <property type="match status" value="1"/>
</dbReference>
<evidence type="ECO:0000259" key="4">
    <source>
        <dbReference type="PROSITE" id="PS50949"/>
    </source>
</evidence>
<dbReference type="EMBL" id="DF967972">
    <property type="protein sequence ID" value="GAP13384.1"/>
    <property type="molecule type" value="Genomic_DNA"/>
</dbReference>